<evidence type="ECO:0000256" key="4">
    <source>
        <dbReference type="ARBA" id="ARBA00004752"/>
    </source>
</evidence>
<dbReference type="GO" id="GO:0008360">
    <property type="term" value="P:regulation of cell shape"/>
    <property type="evidence" value="ECO:0007669"/>
    <property type="project" value="UniProtKB-KW"/>
</dbReference>
<keyword evidence="7" id="KW-0436">Ligase</keyword>
<evidence type="ECO:0000259" key="17">
    <source>
        <dbReference type="PROSITE" id="PS50975"/>
    </source>
</evidence>
<keyword evidence="13" id="KW-0573">Peptidoglycan synthesis</keyword>
<evidence type="ECO:0000256" key="14">
    <source>
        <dbReference type="ARBA" id="ARBA00023211"/>
    </source>
</evidence>
<evidence type="ECO:0000256" key="16">
    <source>
        <dbReference type="ARBA" id="ARBA00060592"/>
    </source>
</evidence>
<comment type="pathway">
    <text evidence="4">Cell wall biogenesis; peptidoglycan biosynthesis.</text>
</comment>
<evidence type="ECO:0000256" key="7">
    <source>
        <dbReference type="ARBA" id="ARBA00022598"/>
    </source>
</evidence>
<evidence type="ECO:0000256" key="5">
    <source>
        <dbReference type="ARBA" id="ARBA00010871"/>
    </source>
</evidence>
<dbReference type="GO" id="GO:0071555">
    <property type="term" value="P:cell wall organization"/>
    <property type="evidence" value="ECO:0007669"/>
    <property type="project" value="UniProtKB-KW"/>
</dbReference>
<evidence type="ECO:0000256" key="2">
    <source>
        <dbReference type="ARBA" id="ARBA00001946"/>
    </source>
</evidence>
<evidence type="ECO:0000256" key="15">
    <source>
        <dbReference type="ARBA" id="ARBA00023316"/>
    </source>
</evidence>
<dbReference type="FunFam" id="3.30.470.20:FF:000008">
    <property type="entry name" value="D-alanine--D-alanine ligase"/>
    <property type="match status" value="1"/>
</dbReference>
<evidence type="ECO:0000256" key="3">
    <source>
        <dbReference type="ARBA" id="ARBA00004496"/>
    </source>
</evidence>
<dbReference type="Pfam" id="PF07478">
    <property type="entry name" value="Dala_Dala_lig_C"/>
    <property type="match status" value="1"/>
</dbReference>
<keyword evidence="10" id="KW-0067">ATP-binding</keyword>
<dbReference type="GO" id="GO:0005829">
    <property type="term" value="C:cytosol"/>
    <property type="evidence" value="ECO:0007669"/>
    <property type="project" value="TreeGrafter"/>
</dbReference>
<dbReference type="SUPFAM" id="SSF56059">
    <property type="entry name" value="Glutathione synthetase ATP-binding domain-like"/>
    <property type="match status" value="1"/>
</dbReference>
<comment type="subcellular location">
    <subcellularLocation>
        <location evidence="3">Cytoplasm</location>
    </subcellularLocation>
</comment>
<keyword evidence="12" id="KW-0133">Cell shape</keyword>
<evidence type="ECO:0000256" key="9">
    <source>
        <dbReference type="ARBA" id="ARBA00022741"/>
    </source>
</evidence>
<dbReference type="Gene3D" id="3.30.1490.20">
    <property type="entry name" value="ATP-grasp fold, A domain"/>
    <property type="match status" value="1"/>
</dbReference>
<dbReference type="GO" id="GO:0008716">
    <property type="term" value="F:D-alanine-D-alanine ligase activity"/>
    <property type="evidence" value="ECO:0007669"/>
    <property type="project" value="InterPro"/>
</dbReference>
<comment type="pathway">
    <text evidence="16">Glycan biosynthesis.</text>
</comment>
<dbReference type="PANTHER" id="PTHR23132:SF25">
    <property type="entry name" value="D-ALANINE--D-ALANINE LIGASE A"/>
    <property type="match status" value="1"/>
</dbReference>
<dbReference type="Gene3D" id="3.30.470.20">
    <property type="entry name" value="ATP-grasp fold, B domain"/>
    <property type="match status" value="1"/>
</dbReference>
<dbReference type="FunFam" id="3.30.1490.20:FF:000007">
    <property type="entry name" value="D-alanine--D-alanine ligase"/>
    <property type="match status" value="1"/>
</dbReference>
<keyword evidence="11" id="KW-0460">Magnesium</keyword>
<dbReference type="InterPro" id="IPR011095">
    <property type="entry name" value="Dala_Dala_lig_C"/>
</dbReference>
<evidence type="ECO:0000256" key="11">
    <source>
        <dbReference type="ARBA" id="ARBA00022842"/>
    </source>
</evidence>
<dbReference type="GO" id="GO:0005524">
    <property type="term" value="F:ATP binding"/>
    <property type="evidence" value="ECO:0007669"/>
    <property type="project" value="UniProtKB-KW"/>
</dbReference>
<keyword evidence="15" id="KW-0961">Cell wall biogenesis/degradation</keyword>
<comment type="cofactor">
    <cofactor evidence="2">
        <name>Mg(2+)</name>
        <dbReference type="ChEBI" id="CHEBI:18420"/>
    </cofactor>
</comment>
<gene>
    <name evidence="18" type="ORF">UFOPK2925_00770</name>
</gene>
<evidence type="ECO:0000256" key="10">
    <source>
        <dbReference type="ARBA" id="ARBA00022840"/>
    </source>
</evidence>
<evidence type="ECO:0000313" key="18">
    <source>
        <dbReference type="EMBL" id="CAB4779523.1"/>
    </source>
</evidence>
<keyword evidence="14" id="KW-0464">Manganese</keyword>
<keyword evidence="9" id="KW-0547">Nucleotide-binding</keyword>
<dbReference type="PROSITE" id="PS50975">
    <property type="entry name" value="ATP_GRASP"/>
    <property type="match status" value="1"/>
</dbReference>
<sequence>MMKRALVACGVDVADWLEFRDGDDVGIFCESVAGELGFPCFVKPANMGSSVGVSKAKNEAELRDAIDLATRYDEWVLVEETITGREIEVAVLGDLDPQASLPGEVVPGAEFYTYADKYEDGSAQLIAPAELTTLEELEVRSLALEAFAACRLSGMARVDFFLSTEGRGFLVNEVNTIPGFTPISMYPRLWGISGVDYPALLDQLIEIAIARHARRATRAGRARD</sequence>
<evidence type="ECO:0000256" key="12">
    <source>
        <dbReference type="ARBA" id="ARBA00022960"/>
    </source>
</evidence>
<dbReference type="GO" id="GO:0009252">
    <property type="term" value="P:peptidoglycan biosynthetic process"/>
    <property type="evidence" value="ECO:0007669"/>
    <property type="project" value="UniProtKB-KW"/>
</dbReference>
<reference evidence="18" key="1">
    <citation type="submission" date="2020-05" db="EMBL/GenBank/DDBJ databases">
        <authorList>
            <person name="Chiriac C."/>
            <person name="Salcher M."/>
            <person name="Ghai R."/>
            <person name="Kavagutti S V."/>
        </authorList>
    </citation>
    <scope>NUCLEOTIDE SEQUENCE</scope>
</reference>
<comment type="cofactor">
    <cofactor evidence="1">
        <name>Mn(2+)</name>
        <dbReference type="ChEBI" id="CHEBI:29035"/>
    </cofactor>
</comment>
<dbReference type="InterPro" id="IPR013815">
    <property type="entry name" value="ATP_grasp_subdomain_1"/>
</dbReference>
<evidence type="ECO:0000256" key="8">
    <source>
        <dbReference type="ARBA" id="ARBA00022723"/>
    </source>
</evidence>
<feature type="domain" description="ATP-grasp" evidence="17">
    <location>
        <begin position="3"/>
        <end position="206"/>
    </location>
</feature>
<dbReference type="InterPro" id="IPR011761">
    <property type="entry name" value="ATP-grasp"/>
</dbReference>
<keyword evidence="8" id="KW-0479">Metal-binding</keyword>
<dbReference type="EMBL" id="CAEZZU010000101">
    <property type="protein sequence ID" value="CAB4779523.1"/>
    <property type="molecule type" value="Genomic_DNA"/>
</dbReference>
<accession>A0A6J6W8R8</accession>
<evidence type="ECO:0000256" key="6">
    <source>
        <dbReference type="ARBA" id="ARBA00022490"/>
    </source>
</evidence>
<name>A0A6J6W8R8_9ZZZZ</name>
<dbReference type="PANTHER" id="PTHR23132">
    <property type="entry name" value="D-ALANINE--D-ALANINE LIGASE"/>
    <property type="match status" value="1"/>
</dbReference>
<dbReference type="AlphaFoldDB" id="A0A6J6W8R8"/>
<evidence type="ECO:0000256" key="1">
    <source>
        <dbReference type="ARBA" id="ARBA00001936"/>
    </source>
</evidence>
<evidence type="ECO:0000256" key="13">
    <source>
        <dbReference type="ARBA" id="ARBA00022984"/>
    </source>
</evidence>
<dbReference type="GO" id="GO:0046872">
    <property type="term" value="F:metal ion binding"/>
    <property type="evidence" value="ECO:0007669"/>
    <property type="project" value="UniProtKB-KW"/>
</dbReference>
<organism evidence="18">
    <name type="scientific">freshwater metagenome</name>
    <dbReference type="NCBI Taxonomy" id="449393"/>
    <lineage>
        <taxon>unclassified sequences</taxon>
        <taxon>metagenomes</taxon>
        <taxon>ecological metagenomes</taxon>
    </lineage>
</organism>
<protein>
    <submittedName>
        <fullName evidence="18">Unannotated protein</fullName>
    </submittedName>
</protein>
<keyword evidence="6" id="KW-0963">Cytoplasm</keyword>
<proteinExistence type="inferred from homology"/>
<comment type="similarity">
    <text evidence="5">Belongs to the D-alanine--D-alanine ligase family.</text>
</comment>